<dbReference type="InterPro" id="IPR045340">
    <property type="entry name" value="DUF6533"/>
</dbReference>
<protein>
    <recommendedName>
        <fullName evidence="1">DUF6533 domain-containing protein</fullName>
    </recommendedName>
</protein>
<dbReference type="Pfam" id="PF20151">
    <property type="entry name" value="DUF6533"/>
    <property type="match status" value="1"/>
</dbReference>
<feature type="domain" description="DUF6533" evidence="1">
    <location>
        <begin position="20"/>
        <end position="64"/>
    </location>
</feature>
<evidence type="ECO:0000313" key="3">
    <source>
        <dbReference type="Proteomes" id="UP000703269"/>
    </source>
</evidence>
<evidence type="ECO:0000313" key="2">
    <source>
        <dbReference type="EMBL" id="GJE85320.1"/>
    </source>
</evidence>
<dbReference type="Proteomes" id="UP000703269">
    <property type="component" value="Unassembled WGS sequence"/>
</dbReference>
<reference evidence="2 3" key="1">
    <citation type="submission" date="2021-08" db="EMBL/GenBank/DDBJ databases">
        <title>Draft Genome Sequence of Phanerochaete sordida strain YK-624.</title>
        <authorList>
            <person name="Mori T."/>
            <person name="Dohra H."/>
            <person name="Suzuki T."/>
            <person name="Kawagishi H."/>
            <person name="Hirai H."/>
        </authorList>
    </citation>
    <scope>NUCLEOTIDE SEQUENCE [LARGE SCALE GENOMIC DNA]</scope>
    <source>
        <strain evidence="2 3">YK-624</strain>
    </source>
</reference>
<keyword evidence="3" id="KW-1185">Reference proteome</keyword>
<dbReference type="AlphaFoldDB" id="A0A9P3G062"/>
<accession>A0A9P3G062</accession>
<evidence type="ECO:0000259" key="1">
    <source>
        <dbReference type="Pfam" id="PF20151"/>
    </source>
</evidence>
<dbReference type="EMBL" id="BPQB01000002">
    <property type="protein sequence ID" value="GJE85320.1"/>
    <property type="molecule type" value="Genomic_DNA"/>
</dbReference>
<comment type="caution">
    <text evidence="2">The sequence shown here is derived from an EMBL/GenBank/DDBJ whole genome shotgun (WGS) entry which is preliminary data.</text>
</comment>
<gene>
    <name evidence="2" type="ORF">PsYK624_013990</name>
</gene>
<proteinExistence type="predicted"/>
<organism evidence="2 3">
    <name type="scientific">Phanerochaete sordida</name>
    <dbReference type="NCBI Taxonomy" id="48140"/>
    <lineage>
        <taxon>Eukaryota</taxon>
        <taxon>Fungi</taxon>
        <taxon>Dikarya</taxon>
        <taxon>Basidiomycota</taxon>
        <taxon>Agaricomycotina</taxon>
        <taxon>Agaricomycetes</taxon>
        <taxon>Polyporales</taxon>
        <taxon>Phanerochaetaceae</taxon>
        <taxon>Phanerochaete</taxon>
    </lineage>
</organism>
<dbReference type="OrthoDB" id="2745134at2759"/>
<sequence length="141" mass="15765">MASCGAVDPVTVSEFFSSEYTQTAASALVCYEYLITFSDEVNTVWGQKLTPVSLLLVSIRYTILTETIFILLPAAAELQAYAHRSASLCPAWMLTSRLLLRTSCLRHLRAEFCALCDGLRRRRRANLDEYLRAIAVLISLP</sequence>
<name>A0A9P3G062_9APHY</name>